<name>A0A0F9ITG0_9ZZZZ</name>
<dbReference type="EMBL" id="LAZR01011644">
    <property type="protein sequence ID" value="KKM60634.1"/>
    <property type="molecule type" value="Genomic_DNA"/>
</dbReference>
<accession>A0A0F9ITG0</accession>
<dbReference type="AlphaFoldDB" id="A0A0F9ITG0"/>
<proteinExistence type="predicted"/>
<gene>
    <name evidence="1" type="ORF">LCGC14_1539870</name>
</gene>
<sequence length="449" mass="50644">MADTPWTTKGSPFSKLYLQSGQFFSPVKFSINIQSKDQNPTGICWDGTNTPWCGTVSKKLFLQSGQFNSVVITSMISVSFDPWGISFDGIDTPWARRSGADTKLYVQSGQFTSAVKASRIISSKRPTGVSWDGSNSPWASDDSDKLLLQQGQFTSTILKSQDISSNDSLIVGISWDGVNTLWNGLTNRKLFLQSGQFTSTVKVSLTYLSVGVGEHGDISTNDYDARIAPFALFERLVSASLSLDHVIVKTFIRDRTLVDTLPLSQIIVQTRVFPRTLIDLFVPIQTISPVFILPDCTIKKHWPRWILASISKHFNDIVDTYNIPFFLEGTNRLVDDEKKFIECRIDAPDITQLNKNYYKLNTIINILWSFNQDNENFHETQRLIGIINNAMDDICIYRYGNDFIDNQELLGIMTLQGETQIDDFGQVRSDVRLMQGTVEGTYKMYINCS</sequence>
<evidence type="ECO:0000313" key="1">
    <source>
        <dbReference type="EMBL" id="KKM60634.1"/>
    </source>
</evidence>
<organism evidence="1">
    <name type="scientific">marine sediment metagenome</name>
    <dbReference type="NCBI Taxonomy" id="412755"/>
    <lineage>
        <taxon>unclassified sequences</taxon>
        <taxon>metagenomes</taxon>
        <taxon>ecological metagenomes</taxon>
    </lineage>
</organism>
<protein>
    <submittedName>
        <fullName evidence="1">Uncharacterized protein</fullName>
    </submittedName>
</protein>
<comment type="caution">
    <text evidence="1">The sequence shown here is derived from an EMBL/GenBank/DDBJ whole genome shotgun (WGS) entry which is preliminary data.</text>
</comment>
<reference evidence="1" key="1">
    <citation type="journal article" date="2015" name="Nature">
        <title>Complex archaea that bridge the gap between prokaryotes and eukaryotes.</title>
        <authorList>
            <person name="Spang A."/>
            <person name="Saw J.H."/>
            <person name="Jorgensen S.L."/>
            <person name="Zaremba-Niedzwiedzka K."/>
            <person name="Martijn J."/>
            <person name="Lind A.E."/>
            <person name="van Eijk R."/>
            <person name="Schleper C."/>
            <person name="Guy L."/>
            <person name="Ettema T.J."/>
        </authorList>
    </citation>
    <scope>NUCLEOTIDE SEQUENCE</scope>
</reference>